<name>A0A9K3CZD1_9EUKA</name>
<reference evidence="1 2" key="1">
    <citation type="journal article" date="2018" name="PLoS ONE">
        <title>The draft genome of Kipferlia bialata reveals reductive genome evolution in fornicate parasites.</title>
        <authorList>
            <person name="Tanifuji G."/>
            <person name="Takabayashi S."/>
            <person name="Kume K."/>
            <person name="Takagi M."/>
            <person name="Nakayama T."/>
            <person name="Kamikawa R."/>
            <person name="Inagaki Y."/>
            <person name="Hashimoto T."/>
        </authorList>
    </citation>
    <scope>NUCLEOTIDE SEQUENCE [LARGE SCALE GENOMIC DNA]</scope>
    <source>
        <strain evidence="1">NY0173</strain>
    </source>
</reference>
<feature type="non-terminal residue" evidence="1">
    <location>
        <position position="1"/>
    </location>
</feature>
<comment type="caution">
    <text evidence="1">The sequence shown here is derived from an EMBL/GenBank/DDBJ whole genome shotgun (WGS) entry which is preliminary data.</text>
</comment>
<proteinExistence type="predicted"/>
<sequence>MSEAAERYQRLYASYEALHTRNSQLDSRLASGMGLLSDK</sequence>
<evidence type="ECO:0000313" key="2">
    <source>
        <dbReference type="Proteomes" id="UP000265618"/>
    </source>
</evidence>
<protein>
    <submittedName>
        <fullName evidence="1">Uncharacterized protein</fullName>
    </submittedName>
</protein>
<accession>A0A9K3CZD1</accession>
<organism evidence="1 2">
    <name type="scientific">Kipferlia bialata</name>
    <dbReference type="NCBI Taxonomy" id="797122"/>
    <lineage>
        <taxon>Eukaryota</taxon>
        <taxon>Metamonada</taxon>
        <taxon>Carpediemonas-like organisms</taxon>
        <taxon>Kipferlia</taxon>
    </lineage>
</organism>
<dbReference type="AlphaFoldDB" id="A0A9K3CZD1"/>
<evidence type="ECO:0000313" key="1">
    <source>
        <dbReference type="EMBL" id="GIQ85161.1"/>
    </source>
</evidence>
<dbReference type="Proteomes" id="UP000265618">
    <property type="component" value="Unassembled WGS sequence"/>
</dbReference>
<gene>
    <name evidence="1" type="ORF">KIPB_006791</name>
</gene>
<keyword evidence="2" id="KW-1185">Reference proteome</keyword>
<dbReference type="EMBL" id="BDIP01001799">
    <property type="protein sequence ID" value="GIQ85161.1"/>
    <property type="molecule type" value="Genomic_DNA"/>
</dbReference>